<protein>
    <submittedName>
        <fullName evidence="1">Uncharacterized protein</fullName>
    </submittedName>
</protein>
<organism evidence="1 2">
    <name type="scientific">Thalictrum thalictroides</name>
    <name type="common">Rue-anemone</name>
    <name type="synonym">Anemone thalictroides</name>
    <dbReference type="NCBI Taxonomy" id="46969"/>
    <lineage>
        <taxon>Eukaryota</taxon>
        <taxon>Viridiplantae</taxon>
        <taxon>Streptophyta</taxon>
        <taxon>Embryophyta</taxon>
        <taxon>Tracheophyta</taxon>
        <taxon>Spermatophyta</taxon>
        <taxon>Magnoliopsida</taxon>
        <taxon>Ranunculales</taxon>
        <taxon>Ranunculaceae</taxon>
        <taxon>Thalictroideae</taxon>
        <taxon>Thalictrum</taxon>
    </lineage>
</organism>
<keyword evidence="2" id="KW-1185">Reference proteome</keyword>
<dbReference type="EMBL" id="JABWDY010017188">
    <property type="protein sequence ID" value="KAF5195548.1"/>
    <property type="molecule type" value="Genomic_DNA"/>
</dbReference>
<comment type="caution">
    <text evidence="1">The sequence shown here is derived from an EMBL/GenBank/DDBJ whole genome shotgun (WGS) entry which is preliminary data.</text>
</comment>
<accession>A0A7J6WFD7</accession>
<reference evidence="1 2" key="1">
    <citation type="submission" date="2020-06" db="EMBL/GenBank/DDBJ databases">
        <title>Transcriptomic and genomic resources for Thalictrum thalictroides and T. hernandezii: Facilitating candidate gene discovery in an emerging model plant lineage.</title>
        <authorList>
            <person name="Arias T."/>
            <person name="Riano-Pachon D.M."/>
            <person name="Di Stilio V.S."/>
        </authorList>
    </citation>
    <scope>NUCLEOTIDE SEQUENCE [LARGE SCALE GENOMIC DNA]</scope>
    <source>
        <strain evidence="2">cv. WT478/WT964</strain>
        <tissue evidence="1">Leaves</tissue>
    </source>
</reference>
<dbReference type="Proteomes" id="UP000554482">
    <property type="component" value="Unassembled WGS sequence"/>
</dbReference>
<sequence>MSGRDGDNGDCWSRYSLDMLQSKVTEAYYTVEFTSAEKVMVIWTSIRQKKQFFCEYGDLRGK</sequence>
<dbReference type="AlphaFoldDB" id="A0A7J6WFD7"/>
<proteinExistence type="predicted"/>
<gene>
    <name evidence="1" type="ORF">FRX31_014864</name>
</gene>
<name>A0A7J6WFD7_THATH</name>
<evidence type="ECO:0000313" key="2">
    <source>
        <dbReference type="Proteomes" id="UP000554482"/>
    </source>
</evidence>
<evidence type="ECO:0000313" key="1">
    <source>
        <dbReference type="EMBL" id="KAF5195548.1"/>
    </source>
</evidence>